<dbReference type="AlphaFoldDB" id="A0AB39HGU3"/>
<evidence type="ECO:0000259" key="1">
    <source>
        <dbReference type="Pfam" id="PF00535"/>
    </source>
</evidence>
<keyword evidence="2" id="KW-0808">Transferase</keyword>
<accession>A0AB39HGU3</accession>
<feature type="domain" description="Glycosyltransferase 2-like" evidence="1">
    <location>
        <begin position="396"/>
        <end position="498"/>
    </location>
</feature>
<proteinExistence type="predicted"/>
<protein>
    <submittedName>
        <fullName evidence="2">Glycosyltransferase</fullName>
        <ecNumber evidence="2">2.4.-.-</ecNumber>
    </submittedName>
</protein>
<dbReference type="GO" id="GO:0016757">
    <property type="term" value="F:glycosyltransferase activity"/>
    <property type="evidence" value="ECO:0007669"/>
    <property type="project" value="UniProtKB-KW"/>
</dbReference>
<sequence>MKRLILHVGLHKTATSSIQQTLAGNAKALSQQHWFYPIFYRHDQAIINHSIPFYSLYCSQPEHYHINIKNGDSRIIDDANRDYQQQIEQLLNMETNIILSGEDISMLPQKALQALKENIVSKGFDLTVFCSVRKPYRFTCSELQERIKSANGRLDNLTVQRKSDIIETLQSVFTDNMVFCNFEQDAQTEPGAVMSMLLRMGLDTTDFTLHHSNQGFGNLSTRFLAHLNQTHPTIIGDQLNQQGRGFFSHSVDEDTFLLTEQELDQVQSTLNEENQRLHHLLGPEYCDKDYATIDAVKLDLPMAKKLIEHYTNAHTLIAGVDFILQHASISAVALVHTLGLSQETCYRLALTYQTSHIRHAFAFIAMAKKAAPTDRLIAQHYERLKTRFLATIKLGIGIVTYNRLSDLKKTVNSVIEHTGIHAADAHPVLRSVRLFVADDGSSDNTSQWCRSQGIACSQGVNRGVVRNKNRALYYLHHQQQCDVTILLEDDCRPIDDTWFHDWVVASFLWGHINFAHQRIIKKEGAVFAGNGQAYDPFACRLVTGQCTGCYCDVLEAVGYLDPRFEGYGAGHVEWTERFVKHGHTIIEGYGDDQHGVAKKITLFPAIDHGLLSQDAPTFKNEAQLKRNQALKQRINHQTRCPWPWKDEAEKVEFLADISEQCVDQLSAV</sequence>
<gene>
    <name evidence="2" type="ORF">AB0763_02355</name>
</gene>
<dbReference type="EMBL" id="CP162601">
    <property type="protein sequence ID" value="XDK25506.1"/>
    <property type="molecule type" value="Genomic_DNA"/>
</dbReference>
<dbReference type="KEGG" id="vih:AB0763_02355"/>
<dbReference type="Gene3D" id="3.90.550.10">
    <property type="entry name" value="Spore Coat Polysaccharide Biosynthesis Protein SpsA, Chain A"/>
    <property type="match status" value="1"/>
</dbReference>
<dbReference type="Pfam" id="PF00535">
    <property type="entry name" value="Glycos_transf_2"/>
    <property type="match status" value="1"/>
</dbReference>
<dbReference type="RefSeq" id="WP_306100946.1">
    <property type="nucleotide sequence ID" value="NZ_CP162601.1"/>
</dbReference>
<dbReference type="EC" id="2.4.-.-" evidence="2"/>
<reference evidence="2" key="1">
    <citation type="submission" date="2024-07" db="EMBL/GenBank/DDBJ databases">
        <title>Genome Analysis of a Potential Novel Vibrio Species Secreting pH- and Thermo-stable Alginate Lyase and its Application in Producing Alginate Oligosaccharides.</title>
        <authorList>
            <person name="Huang H."/>
            <person name="Bao K."/>
        </authorList>
    </citation>
    <scope>NUCLEOTIDE SEQUENCE</scope>
    <source>
        <strain evidence="2">HB236076</strain>
    </source>
</reference>
<name>A0AB39HGU3_9VIBR</name>
<organism evidence="2">
    <name type="scientific">Vibrio sp. HB236076</name>
    <dbReference type="NCBI Taxonomy" id="3232307"/>
    <lineage>
        <taxon>Bacteria</taxon>
        <taxon>Pseudomonadati</taxon>
        <taxon>Pseudomonadota</taxon>
        <taxon>Gammaproteobacteria</taxon>
        <taxon>Vibrionales</taxon>
        <taxon>Vibrionaceae</taxon>
        <taxon>Vibrio</taxon>
    </lineage>
</organism>
<keyword evidence="2" id="KW-0328">Glycosyltransferase</keyword>
<dbReference type="SUPFAM" id="SSF53448">
    <property type="entry name" value="Nucleotide-diphospho-sugar transferases"/>
    <property type="match status" value="1"/>
</dbReference>
<dbReference type="InterPro" id="IPR001173">
    <property type="entry name" value="Glyco_trans_2-like"/>
</dbReference>
<dbReference type="InterPro" id="IPR029044">
    <property type="entry name" value="Nucleotide-diphossugar_trans"/>
</dbReference>
<evidence type="ECO:0000313" key="2">
    <source>
        <dbReference type="EMBL" id="XDK25506.1"/>
    </source>
</evidence>